<name>A0AAV7UVW3_PLEWA</name>
<organism evidence="1 2">
    <name type="scientific">Pleurodeles waltl</name>
    <name type="common">Iberian ribbed newt</name>
    <dbReference type="NCBI Taxonomy" id="8319"/>
    <lineage>
        <taxon>Eukaryota</taxon>
        <taxon>Metazoa</taxon>
        <taxon>Chordata</taxon>
        <taxon>Craniata</taxon>
        <taxon>Vertebrata</taxon>
        <taxon>Euteleostomi</taxon>
        <taxon>Amphibia</taxon>
        <taxon>Batrachia</taxon>
        <taxon>Caudata</taxon>
        <taxon>Salamandroidea</taxon>
        <taxon>Salamandridae</taxon>
        <taxon>Pleurodelinae</taxon>
        <taxon>Pleurodeles</taxon>
    </lineage>
</organism>
<accession>A0AAV7UVW3</accession>
<reference evidence="1" key="1">
    <citation type="journal article" date="2022" name="bioRxiv">
        <title>Sequencing and chromosome-scale assembly of the giantPleurodeles waltlgenome.</title>
        <authorList>
            <person name="Brown T."/>
            <person name="Elewa A."/>
            <person name="Iarovenko S."/>
            <person name="Subramanian E."/>
            <person name="Araus A.J."/>
            <person name="Petzold A."/>
            <person name="Susuki M."/>
            <person name="Suzuki K.-i.T."/>
            <person name="Hayashi T."/>
            <person name="Toyoda A."/>
            <person name="Oliveira C."/>
            <person name="Osipova E."/>
            <person name="Leigh N.D."/>
            <person name="Simon A."/>
            <person name="Yun M.H."/>
        </authorList>
    </citation>
    <scope>NUCLEOTIDE SEQUENCE</scope>
    <source>
        <strain evidence="1">20211129_DDA</strain>
        <tissue evidence="1">Liver</tissue>
    </source>
</reference>
<gene>
    <name evidence="1" type="ORF">NDU88_002526</name>
</gene>
<comment type="caution">
    <text evidence="1">The sequence shown here is derived from an EMBL/GenBank/DDBJ whole genome shotgun (WGS) entry which is preliminary data.</text>
</comment>
<keyword evidence="2" id="KW-1185">Reference proteome</keyword>
<dbReference type="EMBL" id="JANPWB010000004">
    <property type="protein sequence ID" value="KAJ1193222.1"/>
    <property type="molecule type" value="Genomic_DNA"/>
</dbReference>
<sequence length="109" mass="12027">MAHVGVPLAENMSEMAFMKAGLQVSLQSFRAKLIDTSSLKADTGELLLLWSDLGEKKEVLGSDMDSTDYRKMEAEYQQLALHAQSSTLMDKCSSLHAQNDAMAQKTEDL</sequence>
<proteinExistence type="predicted"/>
<protein>
    <submittedName>
        <fullName evidence="1">Uncharacterized protein</fullName>
    </submittedName>
</protein>
<evidence type="ECO:0000313" key="1">
    <source>
        <dbReference type="EMBL" id="KAJ1193222.1"/>
    </source>
</evidence>
<evidence type="ECO:0000313" key="2">
    <source>
        <dbReference type="Proteomes" id="UP001066276"/>
    </source>
</evidence>
<dbReference type="Proteomes" id="UP001066276">
    <property type="component" value="Chromosome 2_2"/>
</dbReference>
<dbReference type="AlphaFoldDB" id="A0AAV7UVW3"/>